<evidence type="ECO:0000256" key="5">
    <source>
        <dbReference type="ARBA" id="ARBA00023136"/>
    </source>
</evidence>
<gene>
    <name evidence="7" type="ORF">NW762_009022</name>
</gene>
<protein>
    <recommendedName>
        <fullName evidence="9">Amino acid permease</fullName>
    </recommendedName>
</protein>
<keyword evidence="4 6" id="KW-1133">Transmembrane helix</keyword>
<keyword evidence="8" id="KW-1185">Reference proteome</keyword>
<dbReference type="GO" id="GO:0022857">
    <property type="term" value="F:transmembrane transporter activity"/>
    <property type="evidence" value="ECO:0007669"/>
    <property type="project" value="InterPro"/>
</dbReference>
<evidence type="ECO:0000313" key="7">
    <source>
        <dbReference type="EMBL" id="KAJ4256926.1"/>
    </source>
</evidence>
<dbReference type="InterPro" id="IPR002293">
    <property type="entry name" value="AA/rel_permease1"/>
</dbReference>
<evidence type="ECO:0000256" key="2">
    <source>
        <dbReference type="ARBA" id="ARBA00022448"/>
    </source>
</evidence>
<dbReference type="PANTHER" id="PTHR45649">
    <property type="entry name" value="AMINO-ACID PERMEASE BAT1"/>
    <property type="match status" value="1"/>
</dbReference>
<dbReference type="Gene3D" id="1.20.1740.10">
    <property type="entry name" value="Amino acid/polyamine transporter I"/>
    <property type="match status" value="1"/>
</dbReference>
<name>A0A9W8RWF0_9HYPO</name>
<keyword evidence="2" id="KW-0813">Transport</keyword>
<feature type="transmembrane region" description="Helical" evidence="6">
    <location>
        <begin position="115"/>
        <end position="135"/>
    </location>
</feature>
<dbReference type="PANTHER" id="PTHR45649:SF23">
    <property type="entry name" value="TRANSPORTER, PUTATIVE (EUROFUNG)-RELATED"/>
    <property type="match status" value="1"/>
</dbReference>
<feature type="transmembrane region" description="Helical" evidence="6">
    <location>
        <begin position="178"/>
        <end position="200"/>
    </location>
</feature>
<dbReference type="AlphaFoldDB" id="A0A9W8RWF0"/>
<dbReference type="Pfam" id="PF13520">
    <property type="entry name" value="AA_permease_2"/>
    <property type="match status" value="1"/>
</dbReference>
<feature type="transmembrane region" description="Helical" evidence="6">
    <location>
        <begin position="147"/>
        <end position="166"/>
    </location>
</feature>
<comment type="caution">
    <text evidence="7">The sequence shown here is derived from an EMBL/GenBank/DDBJ whole genome shotgun (WGS) entry which is preliminary data.</text>
</comment>
<dbReference type="Proteomes" id="UP001152049">
    <property type="component" value="Unassembled WGS sequence"/>
</dbReference>
<organism evidence="7 8">
    <name type="scientific">Fusarium torreyae</name>
    <dbReference type="NCBI Taxonomy" id="1237075"/>
    <lineage>
        <taxon>Eukaryota</taxon>
        <taxon>Fungi</taxon>
        <taxon>Dikarya</taxon>
        <taxon>Ascomycota</taxon>
        <taxon>Pezizomycotina</taxon>
        <taxon>Sordariomycetes</taxon>
        <taxon>Hypocreomycetidae</taxon>
        <taxon>Hypocreales</taxon>
        <taxon>Nectriaceae</taxon>
        <taxon>Fusarium</taxon>
    </lineage>
</organism>
<dbReference type="OrthoDB" id="3900342at2759"/>
<keyword evidence="5 6" id="KW-0472">Membrane</keyword>
<sequence>MCEEVKYPATQVPKALVGTIVLNTIAGLLFLISLAFVLPDLTELIAAAQPTPIIIKSAVGSPGAAFALLIPLIVLAIICGIGCTTAASRCTWAFSRDGAIPGSLWWRKINSSTQIPLNAMMLSMIIQIVVGAIYFGSVTAFNSFSSAGVIFLTLSYASPITMSLLGGRKHVKRGSFHLGGIGAFCNVVAICWSVLAIPLFCMPSYLPVTAGTANYASVVFVGAVMVAVVWYWVWGYKNYRGPNVIGPEHEHQLGVEDEVN</sequence>
<proteinExistence type="predicted"/>
<evidence type="ECO:0008006" key="9">
    <source>
        <dbReference type="Google" id="ProtNLM"/>
    </source>
</evidence>
<feature type="transmembrane region" description="Helical" evidence="6">
    <location>
        <begin position="212"/>
        <end position="233"/>
    </location>
</feature>
<keyword evidence="3 6" id="KW-0812">Transmembrane</keyword>
<dbReference type="EMBL" id="JAOQAZ010000018">
    <property type="protein sequence ID" value="KAJ4256926.1"/>
    <property type="molecule type" value="Genomic_DNA"/>
</dbReference>
<comment type="subcellular location">
    <subcellularLocation>
        <location evidence="1">Membrane</location>
        <topology evidence="1">Multi-pass membrane protein</topology>
    </subcellularLocation>
</comment>
<evidence type="ECO:0000313" key="8">
    <source>
        <dbReference type="Proteomes" id="UP001152049"/>
    </source>
</evidence>
<dbReference type="GO" id="GO:0016020">
    <property type="term" value="C:membrane"/>
    <property type="evidence" value="ECO:0007669"/>
    <property type="project" value="UniProtKB-SubCell"/>
</dbReference>
<accession>A0A9W8RWF0</accession>
<evidence type="ECO:0000256" key="4">
    <source>
        <dbReference type="ARBA" id="ARBA00022989"/>
    </source>
</evidence>
<evidence type="ECO:0000256" key="6">
    <source>
        <dbReference type="SAM" id="Phobius"/>
    </source>
</evidence>
<feature type="transmembrane region" description="Helical" evidence="6">
    <location>
        <begin position="15"/>
        <end position="38"/>
    </location>
</feature>
<reference evidence="7" key="1">
    <citation type="submission" date="2022-09" db="EMBL/GenBank/DDBJ databases">
        <title>Fusarium specimens isolated from Avocado Roots.</title>
        <authorList>
            <person name="Stajich J."/>
            <person name="Roper C."/>
            <person name="Heimlech-Rivalta G."/>
        </authorList>
    </citation>
    <scope>NUCLEOTIDE SEQUENCE</scope>
    <source>
        <strain evidence="7">CF00136</strain>
    </source>
</reference>
<feature type="transmembrane region" description="Helical" evidence="6">
    <location>
        <begin position="64"/>
        <end position="87"/>
    </location>
</feature>
<evidence type="ECO:0000256" key="1">
    <source>
        <dbReference type="ARBA" id="ARBA00004141"/>
    </source>
</evidence>
<evidence type="ECO:0000256" key="3">
    <source>
        <dbReference type="ARBA" id="ARBA00022692"/>
    </source>
</evidence>